<accession>A0AAW6CTD2</accession>
<dbReference type="SUPFAM" id="SSF142795">
    <property type="entry name" value="CAC2185-like"/>
    <property type="match status" value="1"/>
</dbReference>
<evidence type="ECO:0000313" key="2">
    <source>
        <dbReference type="Proteomes" id="UP001212981"/>
    </source>
</evidence>
<dbReference type="InterPro" id="IPR037226">
    <property type="entry name" value="CAC2185-like_sf"/>
</dbReference>
<evidence type="ECO:0000313" key="1">
    <source>
        <dbReference type="EMBL" id="MDB7982711.1"/>
    </source>
</evidence>
<gene>
    <name evidence="1" type="ORF">PND82_07775</name>
</gene>
<organism evidence="1 2">
    <name type="scientific">Faecalicoccus pleomorphus</name>
    <dbReference type="NCBI Taxonomy" id="1323"/>
    <lineage>
        <taxon>Bacteria</taxon>
        <taxon>Bacillati</taxon>
        <taxon>Bacillota</taxon>
        <taxon>Erysipelotrichia</taxon>
        <taxon>Erysipelotrichales</taxon>
        <taxon>Erysipelotrichaceae</taxon>
        <taxon>Faecalicoccus</taxon>
    </lineage>
</organism>
<protein>
    <submittedName>
        <fullName evidence="1">DUF1919 domain-containing protein</fullName>
    </submittedName>
</protein>
<dbReference type="AlphaFoldDB" id="A0AAW6CTD2"/>
<proteinExistence type="predicted"/>
<dbReference type="RefSeq" id="WP_272002712.1">
    <property type="nucleotide sequence ID" value="NZ_CALCIP010000021.1"/>
</dbReference>
<dbReference type="Pfam" id="PF08942">
    <property type="entry name" value="DUF1919"/>
    <property type="match status" value="1"/>
</dbReference>
<comment type="caution">
    <text evidence="1">The sequence shown here is derived from an EMBL/GenBank/DDBJ whole genome shotgun (WGS) entry which is preliminary data.</text>
</comment>
<dbReference type="Proteomes" id="UP001212981">
    <property type="component" value="Unassembled WGS sequence"/>
</dbReference>
<name>A0AAW6CTD2_9FIRM</name>
<dbReference type="InterPro" id="IPR015037">
    <property type="entry name" value="DUF1919"/>
</dbReference>
<sequence length="217" mass="26160">MEKEKLKKTYRHFLRTIYLFHNKEFKKVTNRDCSIISINCIGGVVCHELHLRFNSPTINLWFRTKDFLTFLTNLDYYLYNCELVQDMKLSNQYMYPVGILGEIRIFFQHYKSFEEAKTKWIERTKRLHMDNLYIVMVQGDDCTENDLVYFEKLDFKHKVCFTAKVYPEYPSTFFIKGSQKNASSVRNLCNHKGRLTGKFWLDEFDWVSFLNNKNELL</sequence>
<dbReference type="EMBL" id="JAQLXO010000013">
    <property type="protein sequence ID" value="MDB7982711.1"/>
    <property type="molecule type" value="Genomic_DNA"/>
</dbReference>
<reference evidence="1" key="1">
    <citation type="submission" date="2023-01" db="EMBL/GenBank/DDBJ databases">
        <title>Human gut microbiome strain richness.</title>
        <authorList>
            <person name="Chen-Liaw A."/>
        </authorList>
    </citation>
    <scope>NUCLEOTIDE SEQUENCE</scope>
    <source>
        <strain evidence="1">D8_m1001271B151109d0_201107</strain>
    </source>
</reference>